<protein>
    <submittedName>
        <fullName evidence="3">Uncharacterized protein</fullName>
    </submittedName>
</protein>
<feature type="transmembrane region" description="Helical" evidence="2">
    <location>
        <begin position="97"/>
        <end position="114"/>
    </location>
</feature>
<dbReference type="EMBL" id="CAJNJA010008856">
    <property type="protein sequence ID" value="CAE7241140.1"/>
    <property type="molecule type" value="Genomic_DNA"/>
</dbReference>
<feature type="compositionally biased region" description="Acidic residues" evidence="1">
    <location>
        <begin position="75"/>
        <end position="84"/>
    </location>
</feature>
<sequence length="115" mass="12812">MKPFSYTPQPCSEPRTLHIHPKNMARLLARILLACVALSCTSLTWVPSRGGSPSPRLPRVSVARQAAHEKTLSPEELEEQEEQEQAAGSPFRFRNEYLVALLVLIVAGTVFNPFQ</sequence>
<feature type="region of interest" description="Disordered" evidence="1">
    <location>
        <begin position="47"/>
        <end position="88"/>
    </location>
</feature>
<keyword evidence="2" id="KW-0472">Membrane</keyword>
<evidence type="ECO:0000313" key="3">
    <source>
        <dbReference type="EMBL" id="CAE7241140.1"/>
    </source>
</evidence>
<keyword evidence="4" id="KW-1185">Reference proteome</keyword>
<feature type="compositionally biased region" description="Low complexity" evidence="1">
    <location>
        <begin position="47"/>
        <end position="64"/>
    </location>
</feature>
<gene>
    <name evidence="3" type="ORF">SNEC2469_LOCUS4364</name>
</gene>
<evidence type="ECO:0000313" key="4">
    <source>
        <dbReference type="Proteomes" id="UP000601435"/>
    </source>
</evidence>
<comment type="caution">
    <text evidence="3">The sequence shown here is derived from an EMBL/GenBank/DDBJ whole genome shotgun (WGS) entry which is preliminary data.</text>
</comment>
<proteinExistence type="predicted"/>
<name>A0A812L8S7_9DINO</name>
<dbReference type="OrthoDB" id="429669at2759"/>
<dbReference type="Proteomes" id="UP000601435">
    <property type="component" value="Unassembled WGS sequence"/>
</dbReference>
<accession>A0A812L8S7</accession>
<organism evidence="3 4">
    <name type="scientific">Symbiodinium necroappetens</name>
    <dbReference type="NCBI Taxonomy" id="1628268"/>
    <lineage>
        <taxon>Eukaryota</taxon>
        <taxon>Sar</taxon>
        <taxon>Alveolata</taxon>
        <taxon>Dinophyceae</taxon>
        <taxon>Suessiales</taxon>
        <taxon>Symbiodiniaceae</taxon>
        <taxon>Symbiodinium</taxon>
    </lineage>
</organism>
<reference evidence="3" key="1">
    <citation type="submission" date="2021-02" db="EMBL/GenBank/DDBJ databases">
        <authorList>
            <person name="Dougan E. K."/>
            <person name="Rhodes N."/>
            <person name="Thang M."/>
            <person name="Chan C."/>
        </authorList>
    </citation>
    <scope>NUCLEOTIDE SEQUENCE</scope>
</reference>
<keyword evidence="2" id="KW-1133">Transmembrane helix</keyword>
<feature type="transmembrane region" description="Helical" evidence="2">
    <location>
        <begin position="27"/>
        <end position="46"/>
    </location>
</feature>
<evidence type="ECO:0000256" key="2">
    <source>
        <dbReference type="SAM" id="Phobius"/>
    </source>
</evidence>
<keyword evidence="2" id="KW-0812">Transmembrane</keyword>
<dbReference type="AlphaFoldDB" id="A0A812L8S7"/>
<evidence type="ECO:0000256" key="1">
    <source>
        <dbReference type="SAM" id="MobiDB-lite"/>
    </source>
</evidence>